<dbReference type="InterPro" id="IPR016181">
    <property type="entry name" value="Acyl_CoA_acyltransferase"/>
</dbReference>
<dbReference type="AlphaFoldDB" id="A0A516SJ09"/>
<dbReference type="InterPro" id="IPR051531">
    <property type="entry name" value="N-acetyltransferase"/>
</dbReference>
<dbReference type="SUPFAM" id="SSF55729">
    <property type="entry name" value="Acyl-CoA N-acyltransferases (Nat)"/>
    <property type="match status" value="1"/>
</dbReference>
<proteinExistence type="predicted"/>
<sequence length="208" mass="22931">MTRPQTIATIQTEHLILRAPTGADLAAAFEIFSDPATCRHNPAGPLRSMDAAADLLWRWQMHWVRHGFGFWVVCRREAPEEVLGFGGLSWRNYGDKNRLNLGFRFKAEAWGRGFATELGQAAIQLAFSELGEDEVWAMADTDNLAAQRLIAKLGLAPAGLVQAFPWLPATPAYRLAADEAACRHLLARLAANAKPEVQGRARQSTLVI</sequence>
<evidence type="ECO:0000313" key="2">
    <source>
        <dbReference type="EMBL" id="QDQ28134.1"/>
    </source>
</evidence>
<dbReference type="PROSITE" id="PS51186">
    <property type="entry name" value="GNAT"/>
    <property type="match status" value="1"/>
</dbReference>
<accession>A0A516SJ09</accession>
<name>A0A516SJ09_9NEIS</name>
<keyword evidence="2" id="KW-0808">Transferase</keyword>
<organism evidence="2 3">
    <name type="scientific">Chitinimonas arctica</name>
    <dbReference type="NCBI Taxonomy" id="2594795"/>
    <lineage>
        <taxon>Bacteria</taxon>
        <taxon>Pseudomonadati</taxon>
        <taxon>Pseudomonadota</taxon>
        <taxon>Betaproteobacteria</taxon>
        <taxon>Neisseriales</taxon>
        <taxon>Chitinibacteraceae</taxon>
        <taxon>Chitinimonas</taxon>
    </lineage>
</organism>
<protein>
    <submittedName>
        <fullName evidence="2">GNAT family N-acetyltransferase</fullName>
    </submittedName>
</protein>
<dbReference type="OrthoDB" id="3533156at2"/>
<keyword evidence="3" id="KW-1185">Reference proteome</keyword>
<evidence type="ECO:0000259" key="1">
    <source>
        <dbReference type="PROSITE" id="PS51186"/>
    </source>
</evidence>
<gene>
    <name evidence="2" type="ORF">FNU76_18265</name>
</gene>
<reference evidence="3" key="1">
    <citation type="submission" date="2019-07" db="EMBL/GenBank/DDBJ databases">
        <title>Chitinimonas sp. nov., isolated from Ny-Alesund, arctica soil.</title>
        <authorList>
            <person name="Xu Q."/>
            <person name="Peng F."/>
        </authorList>
    </citation>
    <scope>NUCLEOTIDE SEQUENCE [LARGE SCALE GENOMIC DNA]</scope>
    <source>
        <strain evidence="3">R3-44</strain>
    </source>
</reference>
<feature type="domain" description="N-acetyltransferase" evidence="1">
    <location>
        <begin position="15"/>
        <end position="177"/>
    </location>
</feature>
<dbReference type="RefSeq" id="WP_144279521.1">
    <property type="nucleotide sequence ID" value="NZ_CP041730.1"/>
</dbReference>
<dbReference type="PANTHER" id="PTHR43792:SF1">
    <property type="entry name" value="N-ACETYLTRANSFERASE DOMAIN-CONTAINING PROTEIN"/>
    <property type="match status" value="1"/>
</dbReference>
<dbReference type="EMBL" id="CP041730">
    <property type="protein sequence ID" value="QDQ28134.1"/>
    <property type="molecule type" value="Genomic_DNA"/>
</dbReference>
<dbReference type="GO" id="GO:0016747">
    <property type="term" value="F:acyltransferase activity, transferring groups other than amino-acyl groups"/>
    <property type="evidence" value="ECO:0007669"/>
    <property type="project" value="InterPro"/>
</dbReference>
<dbReference type="KEGG" id="cari:FNU76_18265"/>
<dbReference type="Pfam" id="PF13302">
    <property type="entry name" value="Acetyltransf_3"/>
    <property type="match status" value="1"/>
</dbReference>
<dbReference type="Proteomes" id="UP000317550">
    <property type="component" value="Chromosome"/>
</dbReference>
<dbReference type="PANTHER" id="PTHR43792">
    <property type="entry name" value="GNAT FAMILY, PUTATIVE (AFU_ORTHOLOGUE AFUA_3G00765)-RELATED-RELATED"/>
    <property type="match status" value="1"/>
</dbReference>
<dbReference type="Gene3D" id="3.40.630.30">
    <property type="match status" value="1"/>
</dbReference>
<evidence type="ECO:0000313" key="3">
    <source>
        <dbReference type="Proteomes" id="UP000317550"/>
    </source>
</evidence>
<dbReference type="InterPro" id="IPR000182">
    <property type="entry name" value="GNAT_dom"/>
</dbReference>